<dbReference type="InterPro" id="IPR037401">
    <property type="entry name" value="SnoaL-like"/>
</dbReference>
<dbReference type="AlphaFoldDB" id="A0AA96WAP0"/>
<feature type="domain" description="SnoaL-like" evidence="1">
    <location>
        <begin position="18"/>
        <end position="119"/>
    </location>
</feature>
<evidence type="ECO:0000259" key="1">
    <source>
        <dbReference type="Pfam" id="PF12680"/>
    </source>
</evidence>
<accession>A0AA96WAP0</accession>
<evidence type="ECO:0000313" key="2">
    <source>
        <dbReference type="EMBL" id="WNZ21609.1"/>
    </source>
</evidence>
<name>A0AA96WAP0_9CYAN</name>
<dbReference type="EMBL" id="CP053586">
    <property type="protein sequence ID" value="WNZ21609.1"/>
    <property type="molecule type" value="Genomic_DNA"/>
</dbReference>
<reference evidence="2" key="1">
    <citation type="submission" date="2020-05" db="EMBL/GenBank/DDBJ databases">
        <authorList>
            <person name="Zhu T."/>
            <person name="Keshari N."/>
            <person name="Lu X."/>
        </authorList>
    </citation>
    <scope>NUCLEOTIDE SEQUENCE</scope>
    <source>
        <strain evidence="2">NK1-12</strain>
    </source>
</reference>
<dbReference type="SUPFAM" id="SSF54427">
    <property type="entry name" value="NTF2-like"/>
    <property type="match status" value="1"/>
</dbReference>
<dbReference type="Pfam" id="PF12680">
    <property type="entry name" value="SnoaL_2"/>
    <property type="match status" value="1"/>
</dbReference>
<protein>
    <submittedName>
        <fullName evidence="2">Nuclear transport factor 2 family protein</fullName>
    </submittedName>
</protein>
<organism evidence="2">
    <name type="scientific">Leptolyngbya sp. NK1-12</name>
    <dbReference type="NCBI Taxonomy" id="2547451"/>
    <lineage>
        <taxon>Bacteria</taxon>
        <taxon>Bacillati</taxon>
        <taxon>Cyanobacteriota</taxon>
        <taxon>Cyanophyceae</taxon>
        <taxon>Leptolyngbyales</taxon>
        <taxon>Leptolyngbyaceae</taxon>
        <taxon>Leptolyngbya group</taxon>
        <taxon>Leptolyngbya</taxon>
    </lineage>
</organism>
<dbReference type="InterPro" id="IPR032710">
    <property type="entry name" value="NTF2-like_dom_sf"/>
</dbReference>
<dbReference type="RefSeq" id="WP_316432863.1">
    <property type="nucleotide sequence ID" value="NZ_CP053586.1"/>
</dbReference>
<dbReference type="Gene3D" id="3.10.450.50">
    <property type="match status" value="1"/>
</dbReference>
<gene>
    <name evidence="2" type="ORF">HJG54_01125</name>
</gene>
<proteinExistence type="predicted"/>
<sequence length="131" mass="14763">MMIPHSETLNIANQAFAAFASGIAHGDWSAFLNWLSEDFTFWFPAGPYQGWNQGKDRASEFLHSVSRVFPQGLTLTIEQVTSNDTTVVFEVRSEGMMQSHAYQNQAAIAFDVKDGKICAYREYLGVIYQLK</sequence>